<dbReference type="GO" id="GO:0005886">
    <property type="term" value="C:plasma membrane"/>
    <property type="evidence" value="ECO:0007669"/>
    <property type="project" value="UniProtKB-SubCell"/>
</dbReference>
<dbReference type="HOGENOM" id="CLU_392268_0_0_14"/>
<dbReference type="GO" id="GO:1901264">
    <property type="term" value="P:carbohydrate derivative transport"/>
    <property type="evidence" value="ECO:0007669"/>
    <property type="project" value="TreeGrafter"/>
</dbReference>
<evidence type="ECO:0000256" key="6">
    <source>
        <dbReference type="ARBA" id="ARBA00022989"/>
    </source>
</evidence>
<keyword evidence="7 9" id="KW-0472">Membrane</keyword>
<evidence type="ECO:0000313" key="11">
    <source>
        <dbReference type="EMBL" id="AHI52582.1"/>
    </source>
</evidence>
<feature type="domain" description="PTS EIIC type-3" evidence="10">
    <location>
        <begin position="14"/>
        <end position="589"/>
    </location>
</feature>
<feature type="transmembrane region" description="Helical" evidence="9">
    <location>
        <begin position="141"/>
        <end position="161"/>
    </location>
</feature>
<dbReference type="EMBL" id="CP006681">
    <property type="protein sequence ID" value="AHI52582.1"/>
    <property type="molecule type" value="Genomic_DNA"/>
</dbReference>
<accession>W6A6F7</accession>
<keyword evidence="4" id="KW-0762">Sugar transport</keyword>
<evidence type="ECO:0000259" key="10">
    <source>
        <dbReference type="PROSITE" id="PS51105"/>
    </source>
</evidence>
<feature type="transmembrane region" description="Helical" evidence="9">
    <location>
        <begin position="106"/>
        <end position="129"/>
    </location>
</feature>
<reference evidence="11 12" key="1">
    <citation type="journal article" date="2014" name="Genome Biol. Evol.">
        <title>Molecular evolution of the substrate utilization strategies and putative virulence factors in mosquito-associated Spiroplasma species.</title>
        <authorList>
            <person name="Chang T.H."/>
            <person name="Lo W.S."/>
            <person name="Ku C."/>
            <person name="Chen L.L."/>
            <person name="Kuo C.H."/>
        </authorList>
    </citation>
    <scope>NUCLEOTIDE SEQUENCE [LARGE SCALE GENOMIC DNA]</scope>
    <source>
        <strain evidence="11">AES-1</strain>
    </source>
</reference>
<feature type="transmembrane region" description="Helical" evidence="9">
    <location>
        <begin position="206"/>
        <end position="228"/>
    </location>
</feature>
<dbReference type="InterPro" id="IPR051088">
    <property type="entry name" value="PTS_Sugar-EIIC/EIIB"/>
</dbReference>
<dbReference type="Proteomes" id="UP000019267">
    <property type="component" value="Chromosome"/>
</dbReference>
<organism evidence="11 12">
    <name type="scientific">Spiroplasma culicicola AES-1</name>
    <dbReference type="NCBI Taxonomy" id="1276246"/>
    <lineage>
        <taxon>Bacteria</taxon>
        <taxon>Bacillati</taxon>
        <taxon>Mycoplasmatota</taxon>
        <taxon>Mollicutes</taxon>
        <taxon>Entomoplasmatales</taxon>
        <taxon>Spiroplasmataceae</taxon>
        <taxon>Spiroplasma</taxon>
    </lineage>
</organism>
<dbReference type="OrthoDB" id="1550290at2"/>
<evidence type="ECO:0000313" key="12">
    <source>
        <dbReference type="Proteomes" id="UP000019267"/>
    </source>
</evidence>
<dbReference type="PANTHER" id="PTHR33989:SF4">
    <property type="entry name" value="PTS SYSTEM N,N'-DIACETYLCHITOBIOSE-SPECIFIC EIIC COMPONENT"/>
    <property type="match status" value="1"/>
</dbReference>
<proteinExistence type="predicted"/>
<evidence type="ECO:0000256" key="4">
    <source>
        <dbReference type="ARBA" id="ARBA00022597"/>
    </source>
</evidence>
<dbReference type="eggNOG" id="COG1455">
    <property type="taxonomic scope" value="Bacteria"/>
</dbReference>
<dbReference type="GO" id="GO:0008982">
    <property type="term" value="F:protein-N(PI)-phosphohistidine-sugar phosphotransferase activity"/>
    <property type="evidence" value="ECO:0007669"/>
    <property type="project" value="InterPro"/>
</dbReference>
<feature type="transmembrane region" description="Helical" evidence="9">
    <location>
        <begin position="544"/>
        <end position="566"/>
    </location>
</feature>
<dbReference type="PATRIC" id="fig|1276246.3.peg.240"/>
<evidence type="ECO:0000256" key="8">
    <source>
        <dbReference type="SAM" id="Coils"/>
    </source>
</evidence>
<evidence type="ECO:0000256" key="5">
    <source>
        <dbReference type="ARBA" id="ARBA00022692"/>
    </source>
</evidence>
<dbReference type="Pfam" id="PF02378">
    <property type="entry name" value="PTS_EIIC"/>
    <property type="match status" value="1"/>
</dbReference>
<feature type="transmembrane region" description="Helical" evidence="9">
    <location>
        <begin position="463"/>
        <end position="482"/>
    </location>
</feature>
<evidence type="ECO:0000256" key="7">
    <source>
        <dbReference type="ARBA" id="ARBA00023136"/>
    </source>
</evidence>
<dbReference type="RefSeq" id="WP_025362824.1">
    <property type="nucleotide sequence ID" value="NZ_CP006681.1"/>
</dbReference>
<comment type="subcellular location">
    <subcellularLocation>
        <location evidence="1">Cell membrane</location>
        <topology evidence="1">Multi-pass membrane protein</topology>
    </subcellularLocation>
</comment>
<keyword evidence="8" id="KW-0175">Coiled coil</keyword>
<keyword evidence="3" id="KW-1003">Cell membrane</keyword>
<dbReference type="KEGG" id="scq:SCULI_v1c02410"/>
<sequence length="795" mass="87385">MEMGKKESKVKRWFSTKFVPAITKLGSQRHLASLRDAFGTLIPLTIAGSLGLIMNGIVFGGAGSGYVSLLGLIVKMVHPDMAWEEISAYLWEDNGFNKAMLVGTNLFAQLNTITIGMTSLWFAFTFGYFLSLTRNCKNPVIAGFASLIGFLATTMGNIGFFQGAEGLISALIFGIISTEMFLWLSNVRALYIKLPDGVPPSVSKSFAVFLPFMITVGTIALSNIVFVLPNVLGADLAVTKSAFTSFSGSETDWQIYFSQNVIERLGPIYGVDNELVLQLQDIWSGDGSAESKLNAIKTLYENSSTEDQGIIGAMISLMNGTISDKGEWAFAVDKATINNLYGDASLQFIDANGTLVLLSKYIQTSISGAAFGWSAAIYQFFVSSLLVFATGSGGLGLALAYAFFISFLWFFGVHGSNVVNGAFSPIWSMIGTINLTLITSLGYQAAAASGEMGVFSGQFFDTFMNLGGSGATLSLIIGTFVFSKRQDMRKIATYAAPSGIFQINEPVLFGYPIVLNAVYATPFILAPMVNVFVGWLFSPDVMNIVGYAQIGVPWTTPYLLASVIVYLSPKALIPALLVTGVSFAIYMPFIWLDNMSYFRKLKANFPEQYALEMKYYSDPRFKFQTITGNKHERLVDKAEVIINNAHSQNRFWEQKMTDKAKLEARKAKNVALAEIRNEYAVLEADLFKEIRVETEKVYDRKWDYVNSITAIKDKAKLDIKAAKDSGRMDEVVQIKQTAKENIMAKKADWKASADTNRAYVQDMKKQVAQVKLEAKQQLAQAKVSTKEKLNAAKAK</sequence>
<feature type="coiled-coil region" evidence="8">
    <location>
        <begin position="760"/>
        <end position="795"/>
    </location>
</feature>
<dbReference type="InterPro" id="IPR003352">
    <property type="entry name" value="PTS_EIIC"/>
</dbReference>
<dbReference type="PANTHER" id="PTHR33989">
    <property type="match status" value="1"/>
</dbReference>
<evidence type="ECO:0000256" key="2">
    <source>
        <dbReference type="ARBA" id="ARBA00022448"/>
    </source>
</evidence>
<dbReference type="AlphaFoldDB" id="W6A6F7"/>
<feature type="transmembrane region" description="Helical" evidence="9">
    <location>
        <begin position="167"/>
        <end position="185"/>
    </location>
</feature>
<gene>
    <name evidence="11" type="primary">celB1</name>
    <name evidence="11" type="ORF">SCULI_v1c02410</name>
</gene>
<feature type="transmembrane region" description="Helical" evidence="9">
    <location>
        <begin position="422"/>
        <end position="443"/>
    </location>
</feature>
<keyword evidence="5 9" id="KW-0812">Transmembrane</keyword>
<dbReference type="STRING" id="1276246.SCULI_v1c02410"/>
<feature type="transmembrane region" description="Helical" evidence="9">
    <location>
        <begin position="377"/>
        <end position="410"/>
    </location>
</feature>
<protein>
    <submittedName>
        <fullName evidence="11">PTS system cellobiose-specific IIC component</fullName>
    </submittedName>
</protein>
<keyword evidence="2" id="KW-0813">Transport</keyword>
<evidence type="ECO:0000256" key="3">
    <source>
        <dbReference type="ARBA" id="ARBA00022475"/>
    </source>
</evidence>
<evidence type="ECO:0000256" key="9">
    <source>
        <dbReference type="SAM" id="Phobius"/>
    </source>
</evidence>
<feature type="transmembrane region" description="Helical" evidence="9">
    <location>
        <begin position="572"/>
        <end position="592"/>
    </location>
</feature>
<name>W6A6F7_9MOLU</name>
<dbReference type="PROSITE" id="PS51105">
    <property type="entry name" value="PTS_EIIC_TYPE_3"/>
    <property type="match status" value="1"/>
</dbReference>
<dbReference type="GO" id="GO:0009401">
    <property type="term" value="P:phosphoenolpyruvate-dependent sugar phosphotransferase system"/>
    <property type="evidence" value="ECO:0007669"/>
    <property type="project" value="InterPro"/>
</dbReference>
<keyword evidence="6 9" id="KW-1133">Transmembrane helix</keyword>
<dbReference type="InterPro" id="IPR004501">
    <property type="entry name" value="PTS_EIIC_3"/>
</dbReference>
<keyword evidence="12" id="KW-1185">Reference proteome</keyword>
<evidence type="ECO:0000256" key="1">
    <source>
        <dbReference type="ARBA" id="ARBA00004651"/>
    </source>
</evidence>